<reference evidence="1 2" key="1">
    <citation type="submission" date="2019-03" db="EMBL/GenBank/DDBJ databases">
        <title>Complete genome sequence of Ferrigenium kumadai strain An22, a microaerophilic iron-oxidizing bacterium isolated from a paddy field soil.</title>
        <authorList>
            <person name="Watanabe T."/>
            <person name="Asakawa S."/>
        </authorList>
    </citation>
    <scope>NUCLEOTIDE SEQUENCE [LARGE SCALE GENOMIC DNA]</scope>
    <source>
        <strain evidence="1 2">An22</strain>
    </source>
</reference>
<dbReference type="AlphaFoldDB" id="A0AAN1SZK5"/>
<evidence type="ECO:0000313" key="1">
    <source>
        <dbReference type="EMBL" id="BBI99461.1"/>
    </source>
</evidence>
<dbReference type="Pfam" id="PF02643">
    <property type="entry name" value="DUF192"/>
    <property type="match status" value="1"/>
</dbReference>
<dbReference type="EMBL" id="AP019536">
    <property type="protein sequence ID" value="BBI99461.1"/>
    <property type="molecule type" value="Genomic_DNA"/>
</dbReference>
<dbReference type="InterPro" id="IPR003795">
    <property type="entry name" value="DUF192"/>
</dbReference>
<name>A0AAN1SZK5_9PROT</name>
<dbReference type="Proteomes" id="UP001319121">
    <property type="component" value="Chromosome"/>
</dbReference>
<keyword evidence="2" id="KW-1185">Reference proteome</keyword>
<dbReference type="PANTHER" id="PTHR37953">
    <property type="entry name" value="UPF0127 PROTEIN MJ1496"/>
    <property type="match status" value="1"/>
</dbReference>
<evidence type="ECO:0000313" key="2">
    <source>
        <dbReference type="Proteomes" id="UP001319121"/>
    </source>
</evidence>
<protein>
    <recommendedName>
        <fullName evidence="3">DUF192 domain-containing protein</fullName>
    </recommendedName>
</protein>
<proteinExistence type="predicted"/>
<dbReference type="RefSeq" id="WP_212787036.1">
    <property type="nucleotide sequence ID" value="NZ_AP019536.1"/>
</dbReference>
<organism evidence="1 2">
    <name type="scientific">Ferrigenium kumadai</name>
    <dbReference type="NCBI Taxonomy" id="1682490"/>
    <lineage>
        <taxon>Bacteria</taxon>
        <taxon>Pseudomonadati</taxon>
        <taxon>Pseudomonadota</taxon>
        <taxon>Betaproteobacteria</taxon>
        <taxon>Nitrosomonadales</taxon>
        <taxon>Gallionellaceae</taxon>
        <taxon>Ferrigenium</taxon>
    </lineage>
</organism>
<dbReference type="InterPro" id="IPR038695">
    <property type="entry name" value="Saro_0823-like_sf"/>
</dbReference>
<sequence>MGEALDENGILLRHQSVYYHSTIMRWGYAFLLNGLLALQPAWGDDVDLRVGPHIIKAEIAATTESRMRGLMLRNHLCAECGMLFAFPTADRYGFWMKDTPLPLSIAFIAPDGSIINIDEMQPHTTEVHYAKNKALYALEMNRGWFTRKGIKAGDRVLGVKNVVAAH</sequence>
<evidence type="ECO:0008006" key="3">
    <source>
        <dbReference type="Google" id="ProtNLM"/>
    </source>
</evidence>
<dbReference type="PANTHER" id="PTHR37953:SF1">
    <property type="entry name" value="UPF0127 PROTEIN MJ1496"/>
    <property type="match status" value="1"/>
</dbReference>
<dbReference type="KEGG" id="fku:FGKAn22_11540"/>
<gene>
    <name evidence="1" type="ORF">FGKAn22_11540</name>
</gene>
<dbReference type="Gene3D" id="2.60.120.1140">
    <property type="entry name" value="Protein of unknown function DUF192"/>
    <property type="match status" value="1"/>
</dbReference>
<accession>A0AAN1SZK5</accession>